<evidence type="ECO:0000256" key="1">
    <source>
        <dbReference type="SAM" id="MobiDB-lite"/>
    </source>
</evidence>
<evidence type="ECO:0000313" key="2">
    <source>
        <dbReference type="EMBL" id="KAF8713246.1"/>
    </source>
</evidence>
<comment type="caution">
    <text evidence="2">The sequence shown here is derived from an EMBL/GenBank/DDBJ whole genome shotgun (WGS) entry which is preliminary data.</text>
</comment>
<feature type="compositionally biased region" description="Pro residues" evidence="1">
    <location>
        <begin position="189"/>
        <end position="204"/>
    </location>
</feature>
<accession>A0A8H7M0M4</accession>
<sequence length="352" mass="38920">MPIGDPADQKAAREIESSLREAVIQGDCPPVKLDWFLGLPDRTRNSGKLLQAALKLTEPLLKHARTAWAKEKATKQARKEHLAELWAKPRDLDCLRSPDGATWQGVGRRKRRCRKFNAIGQAFTARQGVAAAHPVPQPSKENIYDTYKAQACLPKRPGTPEGLREAAWSNPQLRKAASGLYRSGYTTPRQPPPAPAPPLAPAPPPPVIIRCPPLPTPPPVPPALTETQIQVEHRVMDTHLAYVMALGRWEYCNWSPAISLRQGATMVLETEENLPRVHSGPQKCGFSEREKSRVICGVLAKSNPFFHESASSTHPCVSSRCGFCDFRCGCLAKSGGHADFPHFWGSPWYWKA</sequence>
<organism evidence="2 3">
    <name type="scientific">Rhizoctonia solani</name>
    <dbReference type="NCBI Taxonomy" id="456999"/>
    <lineage>
        <taxon>Eukaryota</taxon>
        <taxon>Fungi</taxon>
        <taxon>Dikarya</taxon>
        <taxon>Basidiomycota</taxon>
        <taxon>Agaricomycotina</taxon>
        <taxon>Agaricomycetes</taxon>
        <taxon>Cantharellales</taxon>
        <taxon>Ceratobasidiaceae</taxon>
        <taxon>Rhizoctonia</taxon>
    </lineage>
</organism>
<dbReference type="AlphaFoldDB" id="A0A8H7M0M4"/>
<proteinExistence type="predicted"/>
<gene>
    <name evidence="2" type="ORF">RHS03_00711</name>
</gene>
<reference evidence="2" key="1">
    <citation type="submission" date="2020-09" db="EMBL/GenBank/DDBJ databases">
        <title>Comparative genome analyses of four rice-infecting Rhizoctonia solani isolates reveal extensive enrichment of homogalacturonan modification genes.</title>
        <authorList>
            <person name="Lee D.-Y."/>
            <person name="Jeon J."/>
            <person name="Kim K.-T."/>
            <person name="Cheong K."/>
            <person name="Song H."/>
            <person name="Choi G."/>
            <person name="Ko J."/>
            <person name="Opiyo S.O."/>
            <person name="Zuo S."/>
            <person name="Madhav S."/>
            <person name="Lee Y.-H."/>
            <person name="Wang G.-L."/>
        </authorList>
    </citation>
    <scope>NUCLEOTIDE SEQUENCE</scope>
    <source>
        <strain evidence="2">AG1-IA WGL</strain>
    </source>
</reference>
<protein>
    <submittedName>
        <fullName evidence="2">Uncharacterized protein</fullName>
    </submittedName>
</protein>
<dbReference type="OrthoDB" id="3246180at2759"/>
<name>A0A8H7M0M4_9AGAM</name>
<feature type="region of interest" description="Disordered" evidence="1">
    <location>
        <begin position="182"/>
        <end position="204"/>
    </location>
</feature>
<evidence type="ECO:0000313" key="3">
    <source>
        <dbReference type="Proteomes" id="UP000602905"/>
    </source>
</evidence>
<dbReference type="EMBL" id="JACYCD010000023">
    <property type="protein sequence ID" value="KAF8713246.1"/>
    <property type="molecule type" value="Genomic_DNA"/>
</dbReference>
<dbReference type="Proteomes" id="UP000602905">
    <property type="component" value="Unassembled WGS sequence"/>
</dbReference>
<feature type="non-terminal residue" evidence="2">
    <location>
        <position position="1"/>
    </location>
</feature>